<evidence type="ECO:0000256" key="1">
    <source>
        <dbReference type="SAM" id="MobiDB-lite"/>
    </source>
</evidence>
<reference evidence="2 3" key="1">
    <citation type="submission" date="2013-12" db="EMBL/GenBank/DDBJ databases">
        <title>Draft genome of the parsitic nematode Ancylostoma duodenale.</title>
        <authorList>
            <person name="Mitreva M."/>
        </authorList>
    </citation>
    <scope>NUCLEOTIDE SEQUENCE [LARGE SCALE GENOMIC DNA]</scope>
    <source>
        <strain evidence="2 3">Zhejiang</strain>
    </source>
</reference>
<name>A0A0C2C7I9_9BILA</name>
<accession>A0A0C2C7I9</accession>
<evidence type="ECO:0000313" key="3">
    <source>
        <dbReference type="Proteomes" id="UP000054047"/>
    </source>
</evidence>
<dbReference type="AlphaFoldDB" id="A0A0C2C7I9"/>
<feature type="region of interest" description="Disordered" evidence="1">
    <location>
        <begin position="1"/>
        <end position="45"/>
    </location>
</feature>
<feature type="compositionally biased region" description="Basic and acidic residues" evidence="1">
    <location>
        <begin position="27"/>
        <end position="39"/>
    </location>
</feature>
<keyword evidence="3" id="KW-1185">Reference proteome</keyword>
<gene>
    <name evidence="2" type="ORF">ANCDUO_24337</name>
</gene>
<dbReference type="EMBL" id="KN771836">
    <property type="protein sequence ID" value="KIH45622.1"/>
    <property type="molecule type" value="Genomic_DNA"/>
</dbReference>
<sequence>MPAAKRKSQRASVRNSSSNSSKRKDVKKPFDSSRNKEEPTTVLEDVDFATTPSAELWASILERNTDPVIERMVLTLKSRLPHEATDAVEAKKRIRSIVICGLSEWGLDQPLCVRQKDLEEKMANILDSLEVDCLLEVI</sequence>
<protein>
    <submittedName>
        <fullName evidence="2">Uncharacterized protein</fullName>
    </submittedName>
</protein>
<proteinExistence type="predicted"/>
<feature type="compositionally biased region" description="Low complexity" evidence="1">
    <location>
        <begin position="10"/>
        <end position="20"/>
    </location>
</feature>
<organism evidence="2 3">
    <name type="scientific">Ancylostoma duodenale</name>
    <dbReference type="NCBI Taxonomy" id="51022"/>
    <lineage>
        <taxon>Eukaryota</taxon>
        <taxon>Metazoa</taxon>
        <taxon>Ecdysozoa</taxon>
        <taxon>Nematoda</taxon>
        <taxon>Chromadorea</taxon>
        <taxon>Rhabditida</taxon>
        <taxon>Rhabditina</taxon>
        <taxon>Rhabditomorpha</taxon>
        <taxon>Strongyloidea</taxon>
        <taxon>Ancylostomatidae</taxon>
        <taxon>Ancylostomatinae</taxon>
        <taxon>Ancylostoma</taxon>
    </lineage>
</organism>
<dbReference type="Proteomes" id="UP000054047">
    <property type="component" value="Unassembled WGS sequence"/>
</dbReference>
<evidence type="ECO:0000313" key="2">
    <source>
        <dbReference type="EMBL" id="KIH45622.1"/>
    </source>
</evidence>